<dbReference type="PANTHER" id="PTHR34700">
    <property type="entry name" value="POTASSIUM BINDING PROTEIN KBP"/>
    <property type="match status" value="1"/>
</dbReference>
<dbReference type="SUPFAM" id="SSF54106">
    <property type="entry name" value="LysM domain"/>
    <property type="match status" value="2"/>
</dbReference>
<gene>
    <name evidence="3" type="ORF">A2129_00775</name>
</gene>
<dbReference type="Pfam" id="PF01476">
    <property type="entry name" value="LysM"/>
    <property type="match status" value="2"/>
</dbReference>
<dbReference type="PANTHER" id="PTHR34700:SF4">
    <property type="entry name" value="PHAGE-LIKE ELEMENT PBSX PROTEIN XKDP"/>
    <property type="match status" value="1"/>
</dbReference>
<evidence type="ECO:0000313" key="4">
    <source>
        <dbReference type="Proteomes" id="UP000177737"/>
    </source>
</evidence>
<dbReference type="Proteomes" id="UP000177737">
    <property type="component" value="Unassembled WGS sequence"/>
</dbReference>
<evidence type="ECO:0000259" key="2">
    <source>
        <dbReference type="PROSITE" id="PS51782"/>
    </source>
</evidence>
<dbReference type="Gene3D" id="3.10.350.10">
    <property type="entry name" value="LysM domain"/>
    <property type="match status" value="2"/>
</dbReference>
<organism evidence="3 4">
    <name type="scientific">Candidatus Woesebacteria bacterium GWC1_42_13</name>
    <dbReference type="NCBI Taxonomy" id="1802475"/>
    <lineage>
        <taxon>Bacteria</taxon>
        <taxon>Candidatus Woeseibacteriota</taxon>
    </lineage>
</organism>
<dbReference type="PROSITE" id="PS51782">
    <property type="entry name" value="LYSM"/>
    <property type="match status" value="2"/>
</dbReference>
<dbReference type="CDD" id="cd00118">
    <property type="entry name" value="LysM"/>
    <property type="match status" value="2"/>
</dbReference>
<dbReference type="EMBL" id="MGFN01000043">
    <property type="protein sequence ID" value="OGM06171.1"/>
    <property type="molecule type" value="Genomic_DNA"/>
</dbReference>
<feature type="domain" description="LysM" evidence="2">
    <location>
        <begin position="65"/>
        <end position="112"/>
    </location>
</feature>
<feature type="transmembrane region" description="Helical" evidence="1">
    <location>
        <begin position="21"/>
        <end position="42"/>
    </location>
</feature>
<reference evidence="3 4" key="1">
    <citation type="journal article" date="2016" name="Nat. Commun.">
        <title>Thousands of microbial genomes shed light on interconnected biogeochemical processes in an aquifer system.</title>
        <authorList>
            <person name="Anantharaman K."/>
            <person name="Brown C.T."/>
            <person name="Hug L.A."/>
            <person name="Sharon I."/>
            <person name="Castelle C.J."/>
            <person name="Probst A.J."/>
            <person name="Thomas B.C."/>
            <person name="Singh A."/>
            <person name="Wilkins M.J."/>
            <person name="Karaoz U."/>
            <person name="Brodie E.L."/>
            <person name="Williams K.H."/>
            <person name="Hubbard S.S."/>
            <person name="Banfield J.F."/>
        </authorList>
    </citation>
    <scope>NUCLEOTIDE SEQUENCE [LARGE SCALE GENOMIC DNA]</scope>
</reference>
<accession>A0A1F7WTQ2</accession>
<dbReference type="InterPro" id="IPR036779">
    <property type="entry name" value="LysM_dom_sf"/>
</dbReference>
<evidence type="ECO:0000313" key="3">
    <source>
        <dbReference type="EMBL" id="OGM06171.1"/>
    </source>
</evidence>
<comment type="caution">
    <text evidence="3">The sequence shown here is derived from an EMBL/GenBank/DDBJ whole genome shotgun (WGS) entry which is preliminary data.</text>
</comment>
<dbReference type="SMART" id="SM00257">
    <property type="entry name" value="LysM"/>
    <property type="match status" value="2"/>
</dbReference>
<sequence length="188" mass="20173">MGVSRLNLKTILKALKLNESTISMILGALVIVVVGVLVINYFKGREAGTTLPTGVTTERDTTLPRTHTVAAGETLWSISERYYNSGYNWVDIAEENNLANAGLIEEGQALSIPDVPAKTVTVSGGEVAGEVSEGSISGSTYEVVKGDSLWNISVRAYGDGYRWVEVAKENKLANPNIIHAGNILILPR</sequence>
<keyword evidence="1" id="KW-1133">Transmembrane helix</keyword>
<dbReference type="InterPro" id="IPR052196">
    <property type="entry name" value="Bact_Kbp"/>
</dbReference>
<name>A0A1F7WTQ2_9BACT</name>
<keyword evidence="1" id="KW-0472">Membrane</keyword>
<feature type="domain" description="LysM" evidence="2">
    <location>
        <begin position="139"/>
        <end position="186"/>
    </location>
</feature>
<evidence type="ECO:0000256" key="1">
    <source>
        <dbReference type="SAM" id="Phobius"/>
    </source>
</evidence>
<dbReference type="InterPro" id="IPR018392">
    <property type="entry name" value="LysM"/>
</dbReference>
<protein>
    <recommendedName>
        <fullName evidence="2">LysM domain-containing protein</fullName>
    </recommendedName>
</protein>
<keyword evidence="1" id="KW-0812">Transmembrane</keyword>
<dbReference type="AlphaFoldDB" id="A0A1F7WTQ2"/>
<proteinExistence type="predicted"/>